<dbReference type="PANTHER" id="PTHR43232">
    <property type="entry name" value="MOLYBDENUM COFACTOR BIOSYNTHESIS PROTEIN B"/>
    <property type="match status" value="1"/>
</dbReference>
<dbReference type="FunFam" id="3.40.980.10:FF:000006">
    <property type="entry name" value="Molybdenum cofactor biosynthesis protein B"/>
    <property type="match status" value="1"/>
</dbReference>
<dbReference type="SUPFAM" id="SSF53218">
    <property type="entry name" value="Molybdenum cofactor biosynthesis proteins"/>
    <property type="match status" value="1"/>
</dbReference>
<dbReference type="GO" id="GO:0005829">
    <property type="term" value="C:cytosol"/>
    <property type="evidence" value="ECO:0007669"/>
    <property type="project" value="TreeGrafter"/>
</dbReference>
<dbReference type="GO" id="GO:0006777">
    <property type="term" value="P:Mo-molybdopterin cofactor biosynthetic process"/>
    <property type="evidence" value="ECO:0007669"/>
    <property type="project" value="UniProtKB-UniRule"/>
</dbReference>
<evidence type="ECO:0000259" key="7">
    <source>
        <dbReference type="SMART" id="SM00852"/>
    </source>
</evidence>
<gene>
    <name evidence="8" type="ORF">SAMN05880501_102275</name>
</gene>
<feature type="domain" description="MoaB/Mog" evidence="7">
    <location>
        <begin position="14"/>
        <end position="160"/>
    </location>
</feature>
<dbReference type="SMART" id="SM00852">
    <property type="entry name" value="MoCF_biosynth"/>
    <property type="match status" value="1"/>
</dbReference>
<reference evidence="9" key="1">
    <citation type="submission" date="2017-08" db="EMBL/GenBank/DDBJ databases">
        <authorList>
            <person name="Varghese N."/>
            <person name="Submissions S."/>
        </authorList>
    </citation>
    <scope>NUCLEOTIDE SEQUENCE [LARGE SCALE GENOMIC DNA]</scope>
    <source>
        <strain evidence="9">JC22</strain>
    </source>
</reference>
<organism evidence="8 9">
    <name type="scientific">Ureibacillus xyleni</name>
    <dbReference type="NCBI Taxonomy" id="614648"/>
    <lineage>
        <taxon>Bacteria</taxon>
        <taxon>Bacillati</taxon>
        <taxon>Bacillota</taxon>
        <taxon>Bacilli</taxon>
        <taxon>Bacillales</taxon>
        <taxon>Caryophanaceae</taxon>
        <taxon>Ureibacillus</taxon>
    </lineage>
</organism>
<dbReference type="PIRSF" id="PIRSF006443">
    <property type="entry name" value="MoaB"/>
    <property type="match status" value="1"/>
</dbReference>
<dbReference type="AlphaFoldDB" id="A0A285S4I2"/>
<dbReference type="RefSeq" id="WP_097072618.1">
    <property type="nucleotide sequence ID" value="NZ_OBMQ01000002.1"/>
</dbReference>
<comment type="pathway">
    <text evidence="2 6">Cofactor biosynthesis; molybdopterin biosynthesis.</text>
</comment>
<evidence type="ECO:0000313" key="9">
    <source>
        <dbReference type="Proteomes" id="UP000219636"/>
    </source>
</evidence>
<comment type="similarity">
    <text evidence="3 6">Belongs to the MoaB/Mog family.</text>
</comment>
<dbReference type="EMBL" id="OBMQ01000002">
    <property type="protein sequence ID" value="SOB99824.1"/>
    <property type="molecule type" value="Genomic_DNA"/>
</dbReference>
<keyword evidence="5 6" id="KW-0501">Molybdenum cofactor biosynthesis</keyword>
<dbReference type="PANTHER" id="PTHR43232:SF2">
    <property type="entry name" value="MOLYBDENUM COFACTOR BIOSYNTHESIS PROTEIN B"/>
    <property type="match status" value="1"/>
</dbReference>
<evidence type="ECO:0000256" key="2">
    <source>
        <dbReference type="ARBA" id="ARBA00005046"/>
    </source>
</evidence>
<dbReference type="InterPro" id="IPR036425">
    <property type="entry name" value="MoaB/Mog-like_dom_sf"/>
</dbReference>
<evidence type="ECO:0000256" key="6">
    <source>
        <dbReference type="PIRNR" id="PIRNR006443"/>
    </source>
</evidence>
<dbReference type="Pfam" id="PF00994">
    <property type="entry name" value="MoCF_biosynth"/>
    <property type="match status" value="1"/>
</dbReference>
<dbReference type="InterPro" id="IPR008284">
    <property type="entry name" value="MoCF_biosynth_CS"/>
</dbReference>
<evidence type="ECO:0000313" key="8">
    <source>
        <dbReference type="EMBL" id="SOB99824.1"/>
    </source>
</evidence>
<dbReference type="Gene3D" id="3.40.980.10">
    <property type="entry name" value="MoaB/Mog-like domain"/>
    <property type="match status" value="1"/>
</dbReference>
<keyword evidence="9" id="KW-1185">Reference proteome</keyword>
<comment type="function">
    <text evidence="1 6">May be involved in the biosynthesis of molybdopterin.</text>
</comment>
<dbReference type="CDD" id="cd00886">
    <property type="entry name" value="MogA_MoaB"/>
    <property type="match status" value="1"/>
</dbReference>
<dbReference type="UniPathway" id="UPA00344"/>
<proteinExistence type="inferred from homology"/>
<accession>A0A285S4I2</accession>
<evidence type="ECO:0000256" key="3">
    <source>
        <dbReference type="ARBA" id="ARBA00006112"/>
    </source>
</evidence>
<dbReference type="InterPro" id="IPR012245">
    <property type="entry name" value="MoaB"/>
</dbReference>
<dbReference type="InterPro" id="IPR001453">
    <property type="entry name" value="MoaB/Mog_dom"/>
</dbReference>
<evidence type="ECO:0000256" key="5">
    <source>
        <dbReference type="ARBA" id="ARBA00023150"/>
    </source>
</evidence>
<dbReference type="NCBIfam" id="TIGR00177">
    <property type="entry name" value="molyb_syn"/>
    <property type="match status" value="1"/>
</dbReference>
<dbReference type="OrthoDB" id="9784492at2"/>
<dbReference type="PROSITE" id="PS01078">
    <property type="entry name" value="MOCF_BIOSYNTHESIS_1"/>
    <property type="match status" value="1"/>
</dbReference>
<dbReference type="Proteomes" id="UP000219636">
    <property type="component" value="Unassembled WGS sequence"/>
</dbReference>
<evidence type="ECO:0000256" key="4">
    <source>
        <dbReference type="ARBA" id="ARBA00015262"/>
    </source>
</evidence>
<sequence length="166" mass="18426">MSEYIEFNREVGLAVLTISDTRTAKTDESGALIELLVKQSPFIHIAEKQICKDEKSDILQIIMSWYSNPKINCIITTGGTGIAKRDITIEAIAPTFTKEIDGFGELFRYLSFTEDVGTRAMLSRAAAGTFLNKVIFILPGSPKAIQLAMSKLILPELEHIVFELTK</sequence>
<name>A0A285S4I2_9BACL</name>
<evidence type="ECO:0000256" key="1">
    <source>
        <dbReference type="ARBA" id="ARBA00003487"/>
    </source>
</evidence>
<protein>
    <recommendedName>
        <fullName evidence="4 6">Molybdenum cofactor biosynthesis protein B</fullName>
    </recommendedName>
</protein>